<proteinExistence type="predicted"/>
<dbReference type="InterPro" id="IPR012334">
    <property type="entry name" value="Pectin_lyas_fold"/>
</dbReference>
<protein>
    <submittedName>
        <fullName evidence="3">Sortase-sorted surface protein</fullName>
    </submittedName>
</protein>
<dbReference type="SMART" id="SM00710">
    <property type="entry name" value="PbH1"/>
    <property type="match status" value="6"/>
</dbReference>
<dbReference type="KEGG" id="cms:CMS0078"/>
<dbReference type="Gene3D" id="2.160.20.10">
    <property type="entry name" value="Single-stranded right-handed beta-helix, Pectin lyase-like"/>
    <property type="match status" value="2"/>
</dbReference>
<evidence type="ECO:0000256" key="1">
    <source>
        <dbReference type="SAM" id="MobiDB-lite"/>
    </source>
</evidence>
<dbReference type="InterPro" id="IPR011459">
    <property type="entry name" value="DUF1565"/>
</dbReference>
<reference evidence="3 4" key="1">
    <citation type="journal article" date="2008" name="J. Bacteriol.">
        <title>Genome of the actinomycete plant pathogen Clavibacter michiganensis subsp. sepedonicus suggests recent niche adaptation.</title>
        <authorList>
            <person name="Bentley S.D."/>
            <person name="Corton C."/>
            <person name="Brown S.E."/>
            <person name="Barron A."/>
            <person name="Clark L."/>
            <person name="Doggett J."/>
            <person name="Harris B."/>
            <person name="Ormond D."/>
            <person name="Quail M.A."/>
            <person name="May G."/>
            <person name="Francis D."/>
            <person name="Knudson D."/>
            <person name="Parkhill J."/>
            <person name="Ishimaru C.A."/>
        </authorList>
    </citation>
    <scope>NUCLEOTIDE SEQUENCE [LARGE SCALE GENOMIC DNA]</scope>
    <source>
        <strain evidence="4">ATCC 33113 / DSM 20744 / JCM 9667 / LMG 2889 / ICMP 2535 / C-1</strain>
    </source>
</reference>
<feature type="transmembrane region" description="Helical" evidence="2">
    <location>
        <begin position="40"/>
        <end position="61"/>
    </location>
</feature>
<dbReference type="Proteomes" id="UP000001318">
    <property type="component" value="Chromosome"/>
</dbReference>
<keyword evidence="2" id="KW-0812">Transmembrane</keyword>
<dbReference type="eggNOG" id="COG3420">
    <property type="taxonomic scope" value="Bacteria"/>
</dbReference>
<keyword evidence="2" id="KW-1133">Transmembrane helix</keyword>
<feature type="compositionally biased region" description="Polar residues" evidence="1">
    <location>
        <begin position="7"/>
        <end position="21"/>
    </location>
</feature>
<dbReference type="Pfam" id="PF07602">
    <property type="entry name" value="DUF1565"/>
    <property type="match status" value="1"/>
</dbReference>
<dbReference type="STRING" id="31964.CMS0078"/>
<sequence length="881" mass="90414">MRHRTPPTGSTRTPDGSTPARTGTDRHAAAATRPRPARHLVALAVVVGLAVPAVLVAPQAASAATGQDLTAGTPVFTDSFTRSATGGWGTAAGTGAYSYDGVSAFRANGTQGVIDLARAGTAASAAVPVAAPVDSETTVRVLIPRVPAQGNGVYAGLQQRVTGSSYYQSSVRVDSAGDARLSVVRVNGSTAGQATVVGDTVVARGVVPGRVVVIQSRVSGSAAVAIDARAWVDGQAVPGWQAAAVDTSASRLVAGTGTRLWSYLSKSSGPQSVAFDDVAVRPLTAPVAAPAPTPTPAPTTPAPAPAPGTGSGSSDAEQGVSLGDARTGAGSAPVGSTSYGVPSDAVYVAPTGSNGGSGSKSSPYATIQKAVDAAPAGRTIVVRAGTYHESVVMPQGKALTLQSYPGERVWLDGSRQVSSWTASGSTRYASGWDVAFDASPTYTRGKPDGTATGWRFVDPAYPMAAHPDQVWIGQTAQKQVASRDRVVAGTFFVDTAADRLYIGSDPGSQPVRSSDLVQALSVRGDGSTVRGIGIRRYAPSVPDLGAVVVQARNVTVENLVITDNATTGISITATGAKATALTVARNGMLGMHANYADGLRASRLLVADNDTERFNRAPVSGGFKITRSRDVDVKDSAILRNVGNGLWFDESVYDAVVSGNDVMDNSGSGVAFELSATIAIVDNVVARNGEEGVWIDDTGHVDIWNNTFVANDRNIDISQGTRRASDLSTAGHDPRQKLPDPTVTWVVTDVDIANNVMQGSTGNALLAVEDHSHQRSAGQMGITTSGNVYQRDAANRPGWAVIWSRGAGDPAVYGSVQAFSAATGNDRSSLAIDGRPVVGSGFRLTDEVRRVETQVAVPLLGTVAGLIGWLTGARELGADVG</sequence>
<dbReference type="SUPFAM" id="SSF51126">
    <property type="entry name" value="Pectin lyase-like"/>
    <property type="match status" value="1"/>
</dbReference>
<dbReference type="EMBL" id="AM849034">
    <property type="protein sequence ID" value="CAQ00203.1"/>
    <property type="molecule type" value="Genomic_DNA"/>
</dbReference>
<dbReference type="InterPro" id="IPR039448">
    <property type="entry name" value="Beta_helix"/>
</dbReference>
<dbReference type="RefSeq" id="WP_012297565.1">
    <property type="nucleotide sequence ID" value="NC_010407.1"/>
</dbReference>
<name>B0RHU5_CLASE</name>
<keyword evidence="2" id="KW-0472">Membrane</keyword>
<dbReference type="Pfam" id="PF13229">
    <property type="entry name" value="Beta_helix"/>
    <property type="match status" value="1"/>
</dbReference>
<accession>B0RHU5</accession>
<feature type="region of interest" description="Disordered" evidence="1">
    <location>
        <begin position="286"/>
        <end position="336"/>
    </location>
</feature>
<dbReference type="GeneID" id="29472796"/>
<gene>
    <name evidence="3" type="ordered locus">CMS0078</name>
</gene>
<evidence type="ECO:0000256" key="2">
    <source>
        <dbReference type="SAM" id="Phobius"/>
    </source>
</evidence>
<dbReference type="eggNOG" id="COG3291">
    <property type="taxonomic scope" value="Bacteria"/>
</dbReference>
<dbReference type="HOGENOM" id="CLU_329207_0_0_11"/>
<keyword evidence="4" id="KW-1185">Reference proteome</keyword>
<feature type="compositionally biased region" description="Pro residues" evidence="1">
    <location>
        <begin position="289"/>
        <end position="306"/>
    </location>
</feature>
<dbReference type="AlphaFoldDB" id="B0RHU5"/>
<dbReference type="InterPro" id="IPR011050">
    <property type="entry name" value="Pectin_lyase_fold/virulence"/>
</dbReference>
<evidence type="ECO:0000313" key="3">
    <source>
        <dbReference type="EMBL" id="CAQ00203.1"/>
    </source>
</evidence>
<evidence type="ECO:0000313" key="4">
    <source>
        <dbReference type="Proteomes" id="UP000001318"/>
    </source>
</evidence>
<organism evidence="3 4">
    <name type="scientific">Clavibacter sepedonicus</name>
    <name type="common">Clavibacter michiganensis subsp. sepedonicus</name>
    <dbReference type="NCBI Taxonomy" id="31964"/>
    <lineage>
        <taxon>Bacteria</taxon>
        <taxon>Bacillati</taxon>
        <taxon>Actinomycetota</taxon>
        <taxon>Actinomycetes</taxon>
        <taxon>Micrococcales</taxon>
        <taxon>Microbacteriaceae</taxon>
        <taxon>Clavibacter</taxon>
    </lineage>
</organism>
<feature type="region of interest" description="Disordered" evidence="1">
    <location>
        <begin position="1"/>
        <end position="34"/>
    </location>
</feature>
<dbReference type="InterPro" id="IPR006626">
    <property type="entry name" value="PbH1"/>
</dbReference>